<dbReference type="AlphaFoldDB" id="A0A7U9BZR5"/>
<dbReference type="Pfam" id="PF01235">
    <property type="entry name" value="Na_Ala_symp"/>
    <property type="match status" value="1"/>
</dbReference>
<evidence type="ECO:0000256" key="8">
    <source>
        <dbReference type="ARBA" id="ARBA00023136"/>
    </source>
</evidence>
<dbReference type="FunFam" id="1.20.1740.10:FF:000004">
    <property type="entry name" value="Sodium:alanine symporter family protein"/>
    <property type="match status" value="1"/>
</dbReference>
<evidence type="ECO:0000313" key="10">
    <source>
        <dbReference type="EMBL" id="EHJ92446.1"/>
    </source>
</evidence>
<keyword evidence="9" id="KW-0997">Cell inner membrane</keyword>
<name>A0A7U9BZR5_9GAMM</name>
<gene>
    <name evidence="10" type="ORF">KUC_2402</name>
</gene>
<dbReference type="GO" id="GO:0005283">
    <property type="term" value="F:amino acid:sodium symporter activity"/>
    <property type="evidence" value="ECO:0007669"/>
    <property type="project" value="InterPro"/>
</dbReference>
<dbReference type="EMBL" id="JH393258">
    <property type="protein sequence ID" value="EHJ92446.1"/>
    <property type="molecule type" value="Genomic_DNA"/>
</dbReference>
<dbReference type="Gene3D" id="1.20.1740.10">
    <property type="entry name" value="Amino acid/polyamine transporter I"/>
    <property type="match status" value="1"/>
</dbReference>
<feature type="transmembrane region" description="Helical" evidence="9">
    <location>
        <begin position="118"/>
        <end position="138"/>
    </location>
</feature>
<evidence type="ECO:0000256" key="2">
    <source>
        <dbReference type="ARBA" id="ARBA00009261"/>
    </source>
</evidence>
<dbReference type="PANTHER" id="PTHR30330">
    <property type="entry name" value="AGSS FAMILY TRANSPORTER, SODIUM-ALANINE"/>
    <property type="match status" value="1"/>
</dbReference>
<dbReference type="Proteomes" id="UP000005756">
    <property type="component" value="Unassembled WGS sequence"/>
</dbReference>
<feature type="transmembrane region" description="Helical" evidence="9">
    <location>
        <begin position="431"/>
        <end position="455"/>
    </location>
</feature>
<evidence type="ECO:0000256" key="9">
    <source>
        <dbReference type="RuleBase" id="RU363064"/>
    </source>
</evidence>
<comment type="subcellular location">
    <subcellularLocation>
        <location evidence="9">Cell inner membrane</location>
        <topology evidence="9">Multi-pass membrane protein</topology>
    </subcellularLocation>
    <subcellularLocation>
        <location evidence="1">Cell membrane</location>
        <topology evidence="1">Multi-pass membrane protein</topology>
    </subcellularLocation>
</comment>
<feature type="transmembrane region" description="Helical" evidence="9">
    <location>
        <begin position="52"/>
        <end position="72"/>
    </location>
</feature>
<feature type="transmembrane region" description="Helical" evidence="9">
    <location>
        <begin position="338"/>
        <end position="362"/>
    </location>
</feature>
<comment type="similarity">
    <text evidence="2 9">Belongs to the alanine or glycine:cation symporter (AGCS) (TC 2.A.25) family.</text>
</comment>
<evidence type="ECO:0000256" key="4">
    <source>
        <dbReference type="ARBA" id="ARBA00022475"/>
    </source>
</evidence>
<keyword evidence="5 9" id="KW-0812">Transmembrane</keyword>
<feature type="transmembrane region" description="Helical" evidence="9">
    <location>
        <begin position="461"/>
        <end position="481"/>
    </location>
</feature>
<feature type="transmembrane region" description="Helical" evidence="9">
    <location>
        <begin position="247"/>
        <end position="268"/>
    </location>
</feature>
<protein>
    <submittedName>
        <fullName evidence="10">Amino-acid carrier protein AlsT</fullName>
    </submittedName>
</protein>
<dbReference type="GO" id="GO:0005886">
    <property type="term" value="C:plasma membrane"/>
    <property type="evidence" value="ECO:0007669"/>
    <property type="project" value="UniProtKB-SubCell"/>
</dbReference>
<keyword evidence="6 9" id="KW-0769">Symport</keyword>
<evidence type="ECO:0000256" key="5">
    <source>
        <dbReference type="ARBA" id="ARBA00022692"/>
    </source>
</evidence>
<keyword evidence="7 9" id="KW-1133">Transmembrane helix</keyword>
<sequence length="516" mass="55068">MFIAVLKTFYQFSCHFGAAVKNDAPSLFKKGVIFMDFTLPPLLTSLVDRGNGLLWGSVLIYLLIGAGLYFTVMTRGIQLRYFGHMFKLLRSSRQSNGGISSFQALSTSLAARVGTGNLAGVAVAIYFGGPGAIFWMWMTAMVGMATSFVESTLAQAYKTDHGDNTFRGGPARYIERGLGLRWLAVLFSICLIIAFGLAFNSVQANSIAQAMEQAFAIPTWAMGLVLMAVVAPIIFGGLKSIAKVAELVVPLMALLYLVLALVVVGLNISDLPAAIMTIVRSAFGFEQAAGGAVGYAVSQAIMNGIQRGLFSNEAGMGSAPNAAATASTRPDHPAAQGFIQMLGVFLDTLVICTATAAIIIMAGPELMSGEENNGIQLTQMALSSHVGDWGGMFIAVAILLFAFTSVIANYSYGESNIEYLAGRRAPVAVMIYRLAVLAMIMVGSVASLGAIWNFADLSMGMMAIINLVAILMLSPVAFALFRDYEEQLKAGKEPVFDPSRFPKLVNKVDPKAWPKK</sequence>
<dbReference type="NCBIfam" id="TIGR00835">
    <property type="entry name" value="agcS"/>
    <property type="match status" value="1"/>
</dbReference>
<keyword evidence="4" id="KW-1003">Cell membrane</keyword>
<dbReference type="PROSITE" id="PS00873">
    <property type="entry name" value="NA_ALANINE_SYMP"/>
    <property type="match status" value="1"/>
</dbReference>
<dbReference type="InterPro" id="IPR001463">
    <property type="entry name" value="Na/Ala_symport"/>
</dbReference>
<proteinExistence type="inferred from homology"/>
<reference evidence="10 11" key="1">
    <citation type="submission" date="2011-10" db="EMBL/GenBank/DDBJ databases">
        <authorList>
            <person name="Quillaguamn J."/>
            <person name="Guzmn D."/>
            <person name="Balderrama-Subieta A."/>
            <person name="Cardona-Ortuo C."/>
            <person name="Guevara-Martnez M."/>
            <person name="Callisaya-Quispe N."/>
        </authorList>
    </citation>
    <scope>NUCLEOTIDE SEQUENCE [LARGE SCALE GENOMIC DNA]</scope>
    <source>
        <strain evidence="10 11">LC1</strain>
    </source>
</reference>
<feature type="transmembrane region" description="Helical" evidence="9">
    <location>
        <begin position="214"/>
        <end position="235"/>
    </location>
</feature>
<keyword evidence="3 9" id="KW-0813">Transport</keyword>
<dbReference type="PRINTS" id="PR00175">
    <property type="entry name" value="NAALASMPORT"/>
</dbReference>
<evidence type="ECO:0000256" key="1">
    <source>
        <dbReference type="ARBA" id="ARBA00004651"/>
    </source>
</evidence>
<feature type="transmembrane region" description="Helical" evidence="9">
    <location>
        <begin position="182"/>
        <end position="202"/>
    </location>
</feature>
<feature type="transmembrane region" description="Helical" evidence="9">
    <location>
        <begin position="389"/>
        <end position="410"/>
    </location>
</feature>
<evidence type="ECO:0000256" key="7">
    <source>
        <dbReference type="ARBA" id="ARBA00022989"/>
    </source>
</evidence>
<dbReference type="PANTHER" id="PTHR30330:SF1">
    <property type="entry name" value="AMINO-ACID CARRIER PROTEIN ALST"/>
    <property type="match status" value="1"/>
</dbReference>
<keyword evidence="8 9" id="KW-0472">Membrane</keyword>
<organism evidence="10 11">
    <name type="scientific">Vreelandella boliviensis LC1</name>
    <dbReference type="NCBI Taxonomy" id="1072583"/>
    <lineage>
        <taxon>Bacteria</taxon>
        <taxon>Pseudomonadati</taxon>
        <taxon>Pseudomonadota</taxon>
        <taxon>Gammaproteobacteria</taxon>
        <taxon>Oceanospirillales</taxon>
        <taxon>Halomonadaceae</taxon>
        <taxon>Vreelandella</taxon>
    </lineage>
</organism>
<evidence type="ECO:0000313" key="11">
    <source>
        <dbReference type="Proteomes" id="UP000005756"/>
    </source>
</evidence>
<evidence type="ECO:0000256" key="6">
    <source>
        <dbReference type="ARBA" id="ARBA00022847"/>
    </source>
</evidence>
<evidence type="ECO:0000256" key="3">
    <source>
        <dbReference type="ARBA" id="ARBA00022448"/>
    </source>
</evidence>
<accession>A0A7U9BZR5</accession>